<accession>A0A7W6C6K3</accession>
<dbReference type="InterPro" id="IPR056920">
    <property type="entry name" value="PRTase-CE"/>
</dbReference>
<dbReference type="SUPFAM" id="SSF53271">
    <property type="entry name" value="PRTase-like"/>
    <property type="match status" value="1"/>
</dbReference>
<comment type="caution">
    <text evidence="2">The sequence shown here is derived from an EMBL/GenBank/DDBJ whole genome shotgun (WGS) entry which is preliminary data.</text>
</comment>
<organism evidence="2 3">
    <name type="scientific">Rhizobium skierniewicense</name>
    <dbReference type="NCBI Taxonomy" id="984260"/>
    <lineage>
        <taxon>Bacteria</taxon>
        <taxon>Pseudomonadati</taxon>
        <taxon>Pseudomonadota</taxon>
        <taxon>Alphaproteobacteria</taxon>
        <taxon>Hyphomicrobiales</taxon>
        <taxon>Rhizobiaceae</taxon>
        <taxon>Rhizobium/Agrobacterium group</taxon>
        <taxon>Rhizobium</taxon>
    </lineage>
</organism>
<dbReference type="Pfam" id="PF24390">
    <property type="entry name" value="PRTase-CE"/>
    <property type="match status" value="1"/>
</dbReference>
<name>A0A7W6C6K3_9HYPH</name>
<dbReference type="RefSeq" id="WP_183895377.1">
    <property type="nucleotide sequence ID" value="NZ_JACIDV010000004.1"/>
</dbReference>
<dbReference type="EMBL" id="JACIDV010000004">
    <property type="protein sequence ID" value="MBB3945701.1"/>
    <property type="molecule type" value="Genomic_DNA"/>
</dbReference>
<evidence type="ECO:0000313" key="3">
    <source>
        <dbReference type="Proteomes" id="UP000565286"/>
    </source>
</evidence>
<protein>
    <recommendedName>
        <fullName evidence="1">PRTase-CE domain-containing protein</fullName>
    </recommendedName>
</protein>
<reference evidence="2 3" key="1">
    <citation type="submission" date="2020-08" db="EMBL/GenBank/DDBJ databases">
        <title>Genomic Encyclopedia of Type Strains, Phase IV (KMG-IV): sequencing the most valuable type-strain genomes for metagenomic binning, comparative biology and taxonomic classification.</title>
        <authorList>
            <person name="Goeker M."/>
        </authorList>
    </citation>
    <scope>NUCLEOTIDE SEQUENCE [LARGE SCALE GENOMIC DNA]</scope>
    <source>
        <strain evidence="2 3">DSM 26438</strain>
    </source>
</reference>
<evidence type="ECO:0000259" key="1">
    <source>
        <dbReference type="Pfam" id="PF24390"/>
    </source>
</evidence>
<sequence>MVLFLKKEEIESWLFELILRRDILGYYEAEVRELAGLCKNQSEFSLLKHILEKVVIVNETQLQSAIERMAEGIKSQLKEDQKAAIVAMAWDDSPDSSQQLLQRLKVQFHSWKNIKFFNRVPSYVKPSVMKEFSTFILIDDFTGTGSTVLSRMNYVMKAGAGSGINLDGRINLLFGINEALINIKNSYTNLTCVYSLPKGLSGHFSGEQLTDNISHMKRLEEELAASIDGNQLPSLGYGGAEALFA</sequence>
<keyword evidence="3" id="KW-1185">Reference proteome</keyword>
<feature type="domain" description="PRTase-CE" evidence="1">
    <location>
        <begin position="41"/>
        <end position="244"/>
    </location>
</feature>
<dbReference type="AlphaFoldDB" id="A0A7W6C6K3"/>
<dbReference type="Proteomes" id="UP000565286">
    <property type="component" value="Unassembled WGS sequence"/>
</dbReference>
<evidence type="ECO:0000313" key="2">
    <source>
        <dbReference type="EMBL" id="MBB3945701.1"/>
    </source>
</evidence>
<gene>
    <name evidence="2" type="ORF">GGQ73_001636</name>
</gene>
<proteinExistence type="predicted"/>
<dbReference type="InterPro" id="IPR029057">
    <property type="entry name" value="PRTase-like"/>
</dbReference>